<dbReference type="InterPro" id="IPR034466">
    <property type="entry name" value="Methyltransferase_Class_B"/>
</dbReference>
<dbReference type="InterPro" id="IPR007197">
    <property type="entry name" value="rSAM"/>
</dbReference>
<dbReference type="SFLD" id="SFLDS00029">
    <property type="entry name" value="Radical_SAM"/>
    <property type="match status" value="1"/>
</dbReference>
<keyword evidence="3" id="KW-0479">Metal-binding</keyword>
<feature type="domain" description="B12-binding" evidence="6">
    <location>
        <begin position="1"/>
        <end position="148"/>
    </location>
</feature>
<gene>
    <name evidence="8" type="ORF">KJB30_12275</name>
</gene>
<keyword evidence="4" id="KW-0408">Iron</keyword>
<keyword evidence="2" id="KW-0949">S-adenosyl-L-methionine</keyword>
<keyword evidence="5" id="KW-0411">Iron-sulfur</keyword>
<accession>A0ABS5UA73</accession>
<dbReference type="InterPro" id="IPR006638">
    <property type="entry name" value="Elp3/MiaA/NifB-like_rSAM"/>
</dbReference>
<dbReference type="Pfam" id="PF02310">
    <property type="entry name" value="B12-binding"/>
    <property type="match status" value="1"/>
</dbReference>
<dbReference type="SFLD" id="SFLDG01082">
    <property type="entry name" value="B12-binding_domain_containing"/>
    <property type="match status" value="1"/>
</dbReference>
<dbReference type="PANTHER" id="PTHR43409:SF16">
    <property type="entry name" value="SLR0320 PROTEIN"/>
    <property type="match status" value="1"/>
</dbReference>
<evidence type="ECO:0000259" key="6">
    <source>
        <dbReference type="PROSITE" id="PS51332"/>
    </source>
</evidence>
<name>A0ABS5UA73_9BACT</name>
<comment type="cofactor">
    <cofactor evidence="1">
        <name>[4Fe-4S] cluster</name>
        <dbReference type="ChEBI" id="CHEBI:49883"/>
    </cofactor>
</comment>
<evidence type="ECO:0000313" key="8">
    <source>
        <dbReference type="EMBL" id="MBT1072567.1"/>
    </source>
</evidence>
<evidence type="ECO:0000256" key="5">
    <source>
        <dbReference type="ARBA" id="ARBA00023014"/>
    </source>
</evidence>
<dbReference type="SMART" id="SM00729">
    <property type="entry name" value="Elp3"/>
    <property type="match status" value="1"/>
</dbReference>
<dbReference type="InterPro" id="IPR006158">
    <property type="entry name" value="Cobalamin-bd"/>
</dbReference>
<sequence>MTKVLFATPPTSMKERYGDMAEAGSSLPSLGILFLAAITRHKGHPTTLIDASALNLNCEQLLNRVEAERPDVLGLSATTFSITQAATFASMIKERVPGIRVFIGGPHVSAAPLETMERFKDFDVAVIGEGEETILELLQAVNAGASFQGIPGIVLRCGEEIVSTSRRPFLHDLDQLPYPAWDLLEGFPERYPPAPFKVRNLPAASLVTSRGCPNHCIFCDRSVFGASCHAFSAEYVVGMIRHLVERYGIREFSFEDDTFITFKKRLVAICQGIINLGVKISWTCLGRVNSVDEETLALMKRAGCWQISFGIESGNQHILTTIHKQATLEQIRKAIALCSKTGMLSKGFFIVGHPGETKETLDQTIKFALELPLDDISVTMLTPFPGTEIFKRADEFGVYEGDWGQMNLLNALFVPYGLTRENLEQTQRELHRRFYLRPRIILGYLRRMLLNPSMTKGMLLGARAFFRSIRNPQ</sequence>
<dbReference type="CDD" id="cd01335">
    <property type="entry name" value="Radical_SAM"/>
    <property type="match status" value="1"/>
</dbReference>
<dbReference type="Proteomes" id="UP000784128">
    <property type="component" value="Unassembled WGS sequence"/>
</dbReference>
<dbReference type="InterPro" id="IPR023404">
    <property type="entry name" value="rSAM_horseshoe"/>
</dbReference>
<evidence type="ECO:0000256" key="4">
    <source>
        <dbReference type="ARBA" id="ARBA00023004"/>
    </source>
</evidence>
<dbReference type="CDD" id="cd02068">
    <property type="entry name" value="radical_SAM_B12_BD"/>
    <property type="match status" value="1"/>
</dbReference>
<organism evidence="8 9">
    <name type="scientific">Pelotalea chapellei</name>
    <dbReference type="NCBI Taxonomy" id="44671"/>
    <lineage>
        <taxon>Bacteria</taxon>
        <taxon>Pseudomonadati</taxon>
        <taxon>Thermodesulfobacteriota</taxon>
        <taxon>Desulfuromonadia</taxon>
        <taxon>Geobacterales</taxon>
        <taxon>Geobacteraceae</taxon>
        <taxon>Pelotalea</taxon>
    </lineage>
</organism>
<comment type="caution">
    <text evidence="8">The sequence shown here is derived from an EMBL/GenBank/DDBJ whole genome shotgun (WGS) entry which is preliminary data.</text>
</comment>
<dbReference type="PROSITE" id="PS51332">
    <property type="entry name" value="B12_BINDING"/>
    <property type="match status" value="1"/>
</dbReference>
<dbReference type="SFLD" id="SFLDG01123">
    <property type="entry name" value="methyltransferase_(Class_B)"/>
    <property type="match status" value="1"/>
</dbReference>
<evidence type="ECO:0000313" key="9">
    <source>
        <dbReference type="Proteomes" id="UP000784128"/>
    </source>
</evidence>
<dbReference type="EMBL" id="JAHDYS010000011">
    <property type="protein sequence ID" value="MBT1072567.1"/>
    <property type="molecule type" value="Genomic_DNA"/>
</dbReference>
<dbReference type="SUPFAM" id="SSF52242">
    <property type="entry name" value="Cobalamin (vitamin B12)-binding domain"/>
    <property type="match status" value="1"/>
</dbReference>
<feature type="domain" description="Radical SAM core" evidence="7">
    <location>
        <begin position="198"/>
        <end position="433"/>
    </location>
</feature>
<dbReference type="InterPro" id="IPR058240">
    <property type="entry name" value="rSAM_sf"/>
</dbReference>
<reference evidence="8 9" key="1">
    <citation type="submission" date="2021-05" db="EMBL/GenBank/DDBJ databases">
        <title>The draft genome of Geobacter chapellei DSM 13688.</title>
        <authorList>
            <person name="Xu Z."/>
            <person name="Masuda Y."/>
            <person name="Itoh H."/>
            <person name="Senoo K."/>
        </authorList>
    </citation>
    <scope>NUCLEOTIDE SEQUENCE [LARGE SCALE GENOMIC DNA]</scope>
    <source>
        <strain evidence="8 9">DSM 13688</strain>
    </source>
</reference>
<dbReference type="Gene3D" id="3.80.30.20">
    <property type="entry name" value="tm_1862 like domain"/>
    <property type="match status" value="1"/>
</dbReference>
<dbReference type="PROSITE" id="PS51918">
    <property type="entry name" value="RADICAL_SAM"/>
    <property type="match status" value="1"/>
</dbReference>
<evidence type="ECO:0000259" key="7">
    <source>
        <dbReference type="PROSITE" id="PS51918"/>
    </source>
</evidence>
<proteinExistence type="predicted"/>
<dbReference type="RefSeq" id="WP_214299699.1">
    <property type="nucleotide sequence ID" value="NZ_JAHDYS010000011.1"/>
</dbReference>
<dbReference type="PANTHER" id="PTHR43409">
    <property type="entry name" value="ANAEROBIC MAGNESIUM-PROTOPORPHYRIN IX MONOMETHYL ESTER CYCLASE-RELATED"/>
    <property type="match status" value="1"/>
</dbReference>
<dbReference type="Pfam" id="PF04055">
    <property type="entry name" value="Radical_SAM"/>
    <property type="match status" value="1"/>
</dbReference>
<dbReference type="SUPFAM" id="SSF102114">
    <property type="entry name" value="Radical SAM enzymes"/>
    <property type="match status" value="1"/>
</dbReference>
<evidence type="ECO:0000256" key="3">
    <source>
        <dbReference type="ARBA" id="ARBA00022723"/>
    </source>
</evidence>
<keyword evidence="9" id="KW-1185">Reference proteome</keyword>
<dbReference type="InterPro" id="IPR051198">
    <property type="entry name" value="BchE-like"/>
</dbReference>
<dbReference type="InterPro" id="IPR036724">
    <property type="entry name" value="Cobalamin-bd_sf"/>
</dbReference>
<dbReference type="Gene3D" id="3.40.50.280">
    <property type="entry name" value="Cobalamin-binding domain"/>
    <property type="match status" value="1"/>
</dbReference>
<evidence type="ECO:0000256" key="1">
    <source>
        <dbReference type="ARBA" id="ARBA00001966"/>
    </source>
</evidence>
<evidence type="ECO:0000256" key="2">
    <source>
        <dbReference type="ARBA" id="ARBA00022691"/>
    </source>
</evidence>
<protein>
    <submittedName>
        <fullName evidence="8">Cobalamin-dependent protein</fullName>
    </submittedName>
</protein>